<proteinExistence type="inferred from homology"/>
<dbReference type="Proteomes" id="UP000254020">
    <property type="component" value="Unassembled WGS sequence"/>
</dbReference>
<dbReference type="Pfam" id="PF13561">
    <property type="entry name" value="adh_short_C2"/>
    <property type="match status" value="1"/>
</dbReference>
<dbReference type="PRINTS" id="PR00081">
    <property type="entry name" value="GDHRDH"/>
</dbReference>
<keyword evidence="2 3" id="KW-0560">Oxidoreductase</keyword>
<dbReference type="SUPFAM" id="SSF51735">
    <property type="entry name" value="NAD(P)-binding Rossmann-fold domains"/>
    <property type="match status" value="1"/>
</dbReference>
<evidence type="ECO:0000313" key="4">
    <source>
        <dbReference type="Proteomes" id="UP000254020"/>
    </source>
</evidence>
<gene>
    <name evidence="3" type="primary">fabG_5</name>
    <name evidence="3" type="ORF">NCTC9504_03827</name>
</gene>
<dbReference type="PANTHER" id="PTHR43639:SF1">
    <property type="entry name" value="SHORT-CHAIN DEHYDROGENASE_REDUCTASE FAMILY PROTEIN"/>
    <property type="match status" value="1"/>
</dbReference>
<protein>
    <submittedName>
        <fullName evidence="3">7-alpha-hydroxysteroid dehydrogenase</fullName>
        <ecNumber evidence="3">1.1.1.100</ecNumber>
    </submittedName>
</protein>
<dbReference type="InterPro" id="IPR002347">
    <property type="entry name" value="SDR_fam"/>
</dbReference>
<reference evidence="3 4" key="1">
    <citation type="submission" date="2018-06" db="EMBL/GenBank/DDBJ databases">
        <authorList>
            <consortium name="Pathogen Informatics"/>
            <person name="Doyle S."/>
        </authorList>
    </citation>
    <scope>NUCLEOTIDE SEQUENCE [LARGE SCALE GENOMIC DNA]</scope>
    <source>
        <strain evidence="3 4">NCTC9504</strain>
    </source>
</reference>
<dbReference type="PRINTS" id="PR00080">
    <property type="entry name" value="SDRFAMILY"/>
</dbReference>
<accession>A0A377ZUS4</accession>
<name>A0A377ZUS4_KLEPN</name>
<sequence>MNNSAKIALVTGGSRGLGRATVEALAQRGVNVVLTYKTRLAEANEVVTRVEALGARAIALPFSAGEIDTFDAFVSAFQGALTELDADKFDYLVNNAGNASGMGFLNATEAEFDALYRIHVKSVFFLSQKLLPLLADGGRIVNVSSGLTRIVMANRAPYAIMKSAVETLTRYMAFELGSRGITVNCVAPGAIATDFSGGVVRDNPQVAQAVANMTALGRPGLPEDIGPMIASLLSDDHRWVNAQRIEVSGECASERRKPGLFSSVVNRYVSGCRYSATLWRDKEIMICRVAR</sequence>
<evidence type="ECO:0000256" key="1">
    <source>
        <dbReference type="ARBA" id="ARBA00006484"/>
    </source>
</evidence>
<dbReference type="AlphaFoldDB" id="A0A377ZUS4"/>
<dbReference type="PANTHER" id="PTHR43639">
    <property type="entry name" value="OXIDOREDUCTASE, SHORT-CHAIN DEHYDROGENASE/REDUCTASE FAMILY (AFU_ORTHOLOGUE AFUA_5G02870)"/>
    <property type="match status" value="1"/>
</dbReference>
<organism evidence="3 4">
    <name type="scientific">Klebsiella pneumoniae subsp. pneumoniae</name>
    <dbReference type="NCBI Taxonomy" id="72407"/>
    <lineage>
        <taxon>Bacteria</taxon>
        <taxon>Pseudomonadati</taxon>
        <taxon>Pseudomonadota</taxon>
        <taxon>Gammaproteobacteria</taxon>
        <taxon>Enterobacterales</taxon>
        <taxon>Enterobacteriaceae</taxon>
        <taxon>Klebsiella/Raoultella group</taxon>
        <taxon>Klebsiella</taxon>
        <taxon>Klebsiella pneumoniae complex</taxon>
    </lineage>
</organism>
<comment type="similarity">
    <text evidence="1">Belongs to the short-chain dehydrogenases/reductases (SDR) family.</text>
</comment>
<dbReference type="Gene3D" id="3.40.50.720">
    <property type="entry name" value="NAD(P)-binding Rossmann-like Domain"/>
    <property type="match status" value="1"/>
</dbReference>
<dbReference type="EMBL" id="UGMA01000005">
    <property type="protein sequence ID" value="STU85730.1"/>
    <property type="molecule type" value="Genomic_DNA"/>
</dbReference>
<evidence type="ECO:0000313" key="3">
    <source>
        <dbReference type="EMBL" id="STU85730.1"/>
    </source>
</evidence>
<evidence type="ECO:0000256" key="2">
    <source>
        <dbReference type="ARBA" id="ARBA00023002"/>
    </source>
</evidence>
<dbReference type="EC" id="1.1.1.100" evidence="3"/>
<dbReference type="InterPro" id="IPR036291">
    <property type="entry name" value="NAD(P)-bd_dom_sf"/>
</dbReference>
<dbReference type="GO" id="GO:0004316">
    <property type="term" value="F:3-oxoacyl-[acyl-carrier-protein] reductase (NADPH) activity"/>
    <property type="evidence" value="ECO:0007669"/>
    <property type="project" value="UniProtKB-EC"/>
</dbReference>